<organism evidence="1 2">
    <name type="scientific">Marinactinospora rubrisoli</name>
    <dbReference type="NCBI Taxonomy" id="2715399"/>
    <lineage>
        <taxon>Bacteria</taxon>
        <taxon>Bacillati</taxon>
        <taxon>Actinomycetota</taxon>
        <taxon>Actinomycetes</taxon>
        <taxon>Streptosporangiales</taxon>
        <taxon>Nocardiopsidaceae</taxon>
        <taxon>Marinactinospora</taxon>
    </lineage>
</organism>
<gene>
    <name evidence="1" type="ORF">ACFQRF_12845</name>
</gene>
<proteinExistence type="predicted"/>
<dbReference type="EMBL" id="JBHTBH010000005">
    <property type="protein sequence ID" value="MFC7328631.1"/>
    <property type="molecule type" value="Genomic_DNA"/>
</dbReference>
<dbReference type="Proteomes" id="UP001596540">
    <property type="component" value="Unassembled WGS sequence"/>
</dbReference>
<sequence>MRPMFLAAPPTTTGRTAATLPFSQVNHHIFGPGRTYTLEGTHIYFADLARLYGLTHGDDYFDGLTRNSFTEMAGEAVAPFTAGDPFDLVIMAHSTPDPEPGWPGPSLTQALPGGPLAFGIAEQGTAATATALRVAAEYAASAGTGRSLVLALEQSVLLHDLPLPDGVVPPARDAVAALVLDPADPAGTVTPRQYADVALRDVPALLGEAHGAGRNAITGQGLDPERDVPADWQAGAAPSGLPATGIWAALARELPALRAGEGGLVLADYDRELRYLHTYEITFGAERPA</sequence>
<reference evidence="2" key="1">
    <citation type="journal article" date="2019" name="Int. J. Syst. Evol. Microbiol.">
        <title>The Global Catalogue of Microorganisms (GCM) 10K type strain sequencing project: providing services to taxonomists for standard genome sequencing and annotation.</title>
        <authorList>
            <consortium name="The Broad Institute Genomics Platform"/>
            <consortium name="The Broad Institute Genome Sequencing Center for Infectious Disease"/>
            <person name="Wu L."/>
            <person name="Ma J."/>
        </authorList>
    </citation>
    <scope>NUCLEOTIDE SEQUENCE [LARGE SCALE GENOMIC DNA]</scope>
    <source>
        <strain evidence="2">CGMCC 4.7382</strain>
    </source>
</reference>
<accession>A0ABW2KH96</accession>
<dbReference type="InterPro" id="IPR016039">
    <property type="entry name" value="Thiolase-like"/>
</dbReference>
<keyword evidence="2" id="KW-1185">Reference proteome</keyword>
<name>A0ABW2KH96_9ACTN</name>
<evidence type="ECO:0000313" key="1">
    <source>
        <dbReference type="EMBL" id="MFC7328631.1"/>
    </source>
</evidence>
<dbReference type="RefSeq" id="WP_379871279.1">
    <property type="nucleotide sequence ID" value="NZ_JBHTBH010000005.1"/>
</dbReference>
<dbReference type="SUPFAM" id="SSF53901">
    <property type="entry name" value="Thiolase-like"/>
    <property type="match status" value="1"/>
</dbReference>
<protein>
    <submittedName>
        <fullName evidence="1">Uncharacterized protein</fullName>
    </submittedName>
</protein>
<evidence type="ECO:0000313" key="2">
    <source>
        <dbReference type="Proteomes" id="UP001596540"/>
    </source>
</evidence>
<comment type="caution">
    <text evidence="1">The sequence shown here is derived from an EMBL/GenBank/DDBJ whole genome shotgun (WGS) entry which is preliminary data.</text>
</comment>